<dbReference type="PROSITE" id="PS52035">
    <property type="entry name" value="PEPTIDASE_M14"/>
    <property type="match status" value="1"/>
</dbReference>
<name>A0AB74UST9_9GAMM</name>
<sequence length="308" mass="33288">MNQSSFYPVGTALQPWGEAEREAWRSRQRVQRSYADDVLRRIDALRAHWAVAPYGELAYPDARHPLYALRSASWRDELPVMLVTGGVHGYETSGVHGALQFAEQHAADLAGRANLLVVPCVSPWGYERIQRWNAAALDPNRSFHAHSPAQESAALMALVAPLRERVLMHIDLHETTDSDEAEFRPALAARDGKPFEPGTIPDGFYLCADSAQPQPAFQQAIIAAVAKVTHIAPADPDGTIIGSPVVAHGVIEYDYGRLGLCAGITAAPFKTTTEVYPDSPRATPAQCNDAQVAAVVAAIDFALAHPAG</sequence>
<accession>A0AB74UST9</accession>
<dbReference type="Pfam" id="PF00246">
    <property type="entry name" value="Peptidase_M14"/>
    <property type="match status" value="1"/>
</dbReference>
<reference evidence="3" key="1">
    <citation type="submission" date="2024-10" db="EMBL/GenBank/DDBJ databases">
        <authorList>
            <person name="Lesea H.P."/>
            <person name="Kuehl J.V."/>
            <person name="Chandonia J.-M."/>
        </authorList>
    </citation>
    <scope>NUCLEOTIDE SEQUENCE</scope>
    <source>
        <strain evidence="3">FW102-FHT14D07</strain>
    </source>
</reference>
<dbReference type="GO" id="GO:0006508">
    <property type="term" value="P:proteolysis"/>
    <property type="evidence" value="ECO:0007669"/>
    <property type="project" value="InterPro"/>
</dbReference>
<dbReference type="EMBL" id="CP170721">
    <property type="protein sequence ID" value="XIA17678.1"/>
    <property type="molecule type" value="Genomic_DNA"/>
</dbReference>
<gene>
    <name evidence="3" type="ORF">ACFYG5_14075</name>
</gene>
<dbReference type="Gene3D" id="3.40.630.10">
    <property type="entry name" value="Zn peptidases"/>
    <property type="match status" value="1"/>
</dbReference>
<evidence type="ECO:0000313" key="3">
    <source>
        <dbReference type="EMBL" id="XIA17678.1"/>
    </source>
</evidence>
<evidence type="ECO:0000256" key="1">
    <source>
        <dbReference type="PROSITE-ProRule" id="PRU01379"/>
    </source>
</evidence>
<protein>
    <submittedName>
        <fullName evidence="3">M14 family metallocarboxypeptidase</fullName>
    </submittedName>
</protein>
<organism evidence="3">
    <name type="scientific">Rhodanobacter sp. FW102-FHT14D07</name>
    <dbReference type="NCBI Taxonomy" id="3351462"/>
    <lineage>
        <taxon>Bacteria</taxon>
        <taxon>Pseudomonadati</taxon>
        <taxon>Pseudomonadota</taxon>
        <taxon>Gammaproteobacteria</taxon>
        <taxon>Lysobacterales</taxon>
        <taxon>Rhodanobacteraceae</taxon>
        <taxon>Rhodanobacter</taxon>
    </lineage>
</organism>
<dbReference type="InterPro" id="IPR000834">
    <property type="entry name" value="Peptidase_M14"/>
</dbReference>
<evidence type="ECO:0000259" key="2">
    <source>
        <dbReference type="PROSITE" id="PS52035"/>
    </source>
</evidence>
<comment type="caution">
    <text evidence="1">Lacks conserved residue(s) required for the propagation of feature annotation.</text>
</comment>
<dbReference type="SUPFAM" id="SSF53187">
    <property type="entry name" value="Zn-dependent exopeptidases"/>
    <property type="match status" value="1"/>
</dbReference>
<dbReference type="GO" id="GO:0008270">
    <property type="term" value="F:zinc ion binding"/>
    <property type="evidence" value="ECO:0007669"/>
    <property type="project" value="InterPro"/>
</dbReference>
<dbReference type="AlphaFoldDB" id="A0AB74UST9"/>
<dbReference type="GO" id="GO:0016788">
    <property type="term" value="F:hydrolase activity, acting on ester bonds"/>
    <property type="evidence" value="ECO:0007669"/>
    <property type="project" value="InterPro"/>
</dbReference>
<feature type="domain" description="Peptidase M14" evidence="2">
    <location>
        <begin position="26"/>
        <end position="308"/>
    </location>
</feature>
<dbReference type="RefSeq" id="WP_395116084.1">
    <property type="nucleotide sequence ID" value="NZ_CP170721.1"/>
</dbReference>
<dbReference type="CDD" id="cd06231">
    <property type="entry name" value="M14_REP34-like"/>
    <property type="match status" value="1"/>
</dbReference>
<dbReference type="GO" id="GO:0004181">
    <property type="term" value="F:metallocarboxypeptidase activity"/>
    <property type="evidence" value="ECO:0007669"/>
    <property type="project" value="InterPro"/>
</dbReference>
<comment type="similarity">
    <text evidence="1">Belongs to the peptidase M14 family.</text>
</comment>
<proteinExistence type="inferred from homology"/>